<gene>
    <name evidence="1" type="ORF">JHL16_30385</name>
</gene>
<evidence type="ECO:0000313" key="2">
    <source>
        <dbReference type="Proteomes" id="UP000616151"/>
    </source>
</evidence>
<comment type="caution">
    <text evidence="1">The sequence shown here is derived from an EMBL/GenBank/DDBJ whole genome shotgun (WGS) entry which is preliminary data.</text>
</comment>
<dbReference type="Proteomes" id="UP000616151">
    <property type="component" value="Unassembled WGS sequence"/>
</dbReference>
<reference evidence="1" key="1">
    <citation type="submission" date="2021-01" db="EMBL/GenBank/DDBJ databases">
        <authorList>
            <person name="Sun Q."/>
        </authorList>
    </citation>
    <scope>NUCLEOTIDE SEQUENCE</scope>
    <source>
        <strain evidence="1">YIM B02566</strain>
    </source>
</reference>
<name>A0ACC5RE90_9HYPH</name>
<proteinExistence type="predicted"/>
<evidence type="ECO:0000313" key="1">
    <source>
        <dbReference type="EMBL" id="MBK1870713.1"/>
    </source>
</evidence>
<sequence>MTQMMIGRRRLLSLTAAGVSVAALGGLGSRKAYAADTVRWVSPRGTVEVLDDYPYWVGKKFGYFGDIETTLEPGPSDATACVKLVDQNQADMGYPSPGVFSLGLAQGIPLVSVFQMGGADVFDFAFRKGEKPADIKGLEGKTIVLGSAGWQSICDPMLKAAGVDITKVKYVDGGWPAWGTVLSQGNGDAALSWEGWRAQWKGQGLDFDYFLGRDFSKLPANSFVIRKADFEDAAKKDVYARYLKGWAAGLEFGRINPRAATQIVMEQFPGLSSQMNPAVATESMMQLANVFGGRWEERKKWGYHIPESWQLFFDTAKGIGQISGDFKVDEVVKNDLVDAANGFDAAKVKADADGFALSDDYKKVNVEEISKAI</sequence>
<protein>
    <submittedName>
        <fullName evidence="1">ABC transporter substrate-binding protein</fullName>
    </submittedName>
</protein>
<accession>A0ACC5RE90</accession>
<dbReference type="EMBL" id="JAENHL010000008">
    <property type="protein sequence ID" value="MBK1870713.1"/>
    <property type="molecule type" value="Genomic_DNA"/>
</dbReference>
<organism evidence="1 2">
    <name type="scientific">Taklimakanibacter albus</name>
    <dbReference type="NCBI Taxonomy" id="2800327"/>
    <lineage>
        <taxon>Bacteria</taxon>
        <taxon>Pseudomonadati</taxon>
        <taxon>Pseudomonadota</taxon>
        <taxon>Alphaproteobacteria</taxon>
        <taxon>Hyphomicrobiales</taxon>
        <taxon>Aestuariivirgaceae</taxon>
        <taxon>Taklimakanibacter</taxon>
    </lineage>
</organism>
<keyword evidence="2" id="KW-1185">Reference proteome</keyword>